<dbReference type="EMBL" id="JACHXA010000002">
    <property type="protein sequence ID" value="MBB3064635.1"/>
    <property type="molecule type" value="Genomic_DNA"/>
</dbReference>
<dbReference type="PROSITE" id="PS51891">
    <property type="entry name" value="CENP_V_GFA"/>
    <property type="match status" value="1"/>
</dbReference>
<evidence type="ECO:0000256" key="1">
    <source>
        <dbReference type="ARBA" id="ARBA00005495"/>
    </source>
</evidence>
<gene>
    <name evidence="5" type="ORF">FHR98_000907</name>
</gene>
<comment type="similarity">
    <text evidence="1">Belongs to the Gfa family.</text>
</comment>
<reference evidence="5 6" key="1">
    <citation type="submission" date="2020-08" db="EMBL/GenBank/DDBJ databases">
        <title>Genomic Encyclopedia of Type Strains, Phase III (KMG-III): the genomes of soil and plant-associated and newly described type strains.</title>
        <authorList>
            <person name="Whitman W."/>
        </authorList>
    </citation>
    <scope>NUCLEOTIDE SEQUENCE [LARGE SCALE GENOMIC DNA]</scope>
    <source>
        <strain evidence="5 6">CECT 8803</strain>
    </source>
</reference>
<dbReference type="AlphaFoldDB" id="A0A839SUH3"/>
<dbReference type="GO" id="GO:0046872">
    <property type="term" value="F:metal ion binding"/>
    <property type="evidence" value="ECO:0007669"/>
    <property type="project" value="UniProtKB-KW"/>
</dbReference>
<accession>A0A839SUH3</accession>
<protein>
    <recommendedName>
        <fullName evidence="4">CENP-V/GFA domain-containing protein</fullName>
    </recommendedName>
</protein>
<dbReference type="Pfam" id="PF04828">
    <property type="entry name" value="GFA"/>
    <property type="match status" value="1"/>
</dbReference>
<comment type="caution">
    <text evidence="5">The sequence shown here is derived from an EMBL/GenBank/DDBJ whole genome shotgun (WGS) entry which is preliminary data.</text>
</comment>
<dbReference type="InterPro" id="IPR006913">
    <property type="entry name" value="CENP-V/GFA"/>
</dbReference>
<keyword evidence="2" id="KW-0479">Metal-binding</keyword>
<evidence type="ECO:0000313" key="5">
    <source>
        <dbReference type="EMBL" id="MBB3064635.1"/>
    </source>
</evidence>
<name>A0A839SUH3_9PROT</name>
<dbReference type="Gene3D" id="2.170.150.70">
    <property type="match status" value="1"/>
</dbReference>
<dbReference type="InterPro" id="IPR052355">
    <property type="entry name" value="CENP-V-like"/>
</dbReference>
<dbReference type="GO" id="GO:0016846">
    <property type="term" value="F:carbon-sulfur lyase activity"/>
    <property type="evidence" value="ECO:0007669"/>
    <property type="project" value="InterPro"/>
</dbReference>
<keyword evidence="6" id="KW-1185">Reference proteome</keyword>
<dbReference type="PANTHER" id="PTHR28620">
    <property type="entry name" value="CENTROMERE PROTEIN V"/>
    <property type="match status" value="1"/>
</dbReference>
<evidence type="ECO:0000256" key="2">
    <source>
        <dbReference type="ARBA" id="ARBA00022723"/>
    </source>
</evidence>
<dbReference type="Proteomes" id="UP000581135">
    <property type="component" value="Unassembled WGS sequence"/>
</dbReference>
<feature type="domain" description="CENP-V/GFA" evidence="4">
    <location>
        <begin position="5"/>
        <end position="122"/>
    </location>
</feature>
<evidence type="ECO:0000313" key="6">
    <source>
        <dbReference type="Proteomes" id="UP000581135"/>
    </source>
</evidence>
<sequence>MVEILKSTCHCGAVELALTVPDGLKNPRRCNCSICSRKGAVVASVKLENLEVVKGREFLTEYSFNTHTAKHYFCKVCGIYTHHRRRSDPSEYGVNIACIDGVLIEDYLDVECSDGRNAHPSDI</sequence>
<dbReference type="SUPFAM" id="SSF51316">
    <property type="entry name" value="Mss4-like"/>
    <property type="match status" value="1"/>
</dbReference>
<dbReference type="InterPro" id="IPR011057">
    <property type="entry name" value="Mss4-like_sf"/>
</dbReference>
<evidence type="ECO:0000259" key="4">
    <source>
        <dbReference type="PROSITE" id="PS51891"/>
    </source>
</evidence>
<dbReference type="PANTHER" id="PTHR28620:SF1">
    <property type="entry name" value="CENP-V_GFA DOMAIN-CONTAINING PROTEIN"/>
    <property type="match status" value="1"/>
</dbReference>
<dbReference type="RefSeq" id="WP_183415442.1">
    <property type="nucleotide sequence ID" value="NZ_JACHXA010000002.1"/>
</dbReference>
<organism evidence="5 6">
    <name type="scientific">Limibacillus halophilus</name>
    <dbReference type="NCBI Taxonomy" id="1579333"/>
    <lineage>
        <taxon>Bacteria</taxon>
        <taxon>Pseudomonadati</taxon>
        <taxon>Pseudomonadota</taxon>
        <taxon>Alphaproteobacteria</taxon>
        <taxon>Rhodospirillales</taxon>
        <taxon>Rhodovibrionaceae</taxon>
        <taxon>Limibacillus</taxon>
    </lineage>
</organism>
<proteinExistence type="inferred from homology"/>
<evidence type="ECO:0000256" key="3">
    <source>
        <dbReference type="ARBA" id="ARBA00022833"/>
    </source>
</evidence>
<keyword evidence="3" id="KW-0862">Zinc</keyword>